<protein>
    <recommendedName>
        <fullName evidence="14">Phosphatidylethanolamine N-methyltransferase</fullName>
        <shortName evidence="14">PEAMT</shortName>
        <shortName evidence="14">PEMT</shortName>
        <ecNumber evidence="14">2.1.1.17</ecNumber>
        <ecNumber evidence="14">2.1.1.71</ecNumber>
    </recommendedName>
    <alternativeName>
        <fullName evidence="14">Phospholipid methyltransferase</fullName>
        <shortName evidence="14">PLMT</shortName>
    </alternativeName>
</protein>
<feature type="intramembrane region" description="Helical" evidence="14">
    <location>
        <begin position="13"/>
        <end position="33"/>
    </location>
</feature>
<keyword evidence="18" id="KW-1185">Reference proteome</keyword>
<dbReference type="InterPro" id="IPR024960">
    <property type="entry name" value="PEMT/MFAP"/>
</dbReference>
<dbReference type="GO" id="GO:0031966">
    <property type="term" value="C:mitochondrial membrane"/>
    <property type="evidence" value="ECO:0007669"/>
    <property type="project" value="UniProtKB-SubCell"/>
</dbReference>
<keyword evidence="14" id="KW-0496">Mitochondrion</keyword>
<dbReference type="Proteomes" id="UP000749559">
    <property type="component" value="Unassembled WGS sequence"/>
</dbReference>
<feature type="binding site" evidence="14">
    <location>
        <begin position="98"/>
        <end position="100"/>
    </location>
    <ligand>
        <name>S-adenosyl-L-methionine</name>
        <dbReference type="ChEBI" id="CHEBI:59789"/>
    </ligand>
</feature>
<name>A0A8J1XIE6_OWEFU</name>
<dbReference type="EC" id="2.1.1.71" evidence="14"/>
<dbReference type="GO" id="GO:0032259">
    <property type="term" value="P:methylation"/>
    <property type="evidence" value="ECO:0007669"/>
    <property type="project" value="UniProtKB-KW"/>
</dbReference>
<dbReference type="OrthoDB" id="8300106at2759"/>
<proteinExistence type="inferred from homology"/>
<dbReference type="EC" id="2.1.1.17" evidence="14"/>
<dbReference type="GO" id="GO:0005789">
    <property type="term" value="C:endoplasmic reticulum membrane"/>
    <property type="evidence" value="ECO:0007669"/>
    <property type="project" value="UniProtKB-SubCell"/>
</dbReference>
<comment type="function">
    <text evidence="14">Catalyzes the three sequential steps of the methylation pathway for the biosynthesis of phosphatidylcholine, a critical and essential component for membrane structure. Uses S-adenosylmethionine (S-adenosyl-L-methionine, SAM or AdoMet) as the methyl group donor for the methylation of phosphatidylethanolamine (1,2-diacyl-sn-glycero-3-phosphoethanolamine, PE) to phosphatidylmonomethylethanolamine (1,2-diacyl-sn-glycero-3-phospho-N-methylethanolamine, PMME), PMME to phosphatidyldimethylethanolamine (1,2-diacyl-sn-glycero-3-phospho-N,N-dimethylethanolamine, PDME), and PDME to phosphatidylcholine (1,2-diacyl-sn-glycero-3-phosphocholine, PC), producing S-adenosyl-L-homocysteine in each step.</text>
</comment>
<evidence type="ECO:0000313" key="18">
    <source>
        <dbReference type="Proteomes" id="UP000749559"/>
    </source>
</evidence>
<evidence type="ECO:0000256" key="6">
    <source>
        <dbReference type="ARBA" id="ARBA00022691"/>
    </source>
</evidence>
<evidence type="ECO:0000256" key="16">
    <source>
        <dbReference type="SAM" id="Phobius"/>
    </source>
</evidence>
<comment type="caution">
    <text evidence="17">The sequence shown here is derived from an EMBL/GenBank/DDBJ whole genome shotgun (WGS) entry which is preliminary data.</text>
</comment>
<keyword evidence="7 14" id="KW-0812">Transmembrane</keyword>
<gene>
    <name evidence="17" type="ORF">OFUS_LOCUS24108</name>
</gene>
<dbReference type="PANTHER" id="PTHR15458:SF5">
    <property type="entry name" value="PHOSPHATIDYLETHANOLAMINE N-METHYLTRANSFERASE"/>
    <property type="match status" value="1"/>
</dbReference>
<comment type="similarity">
    <text evidence="14">Belongs to the class VI-like SAM-binding methyltransferase superfamily. PEMT/PEM2 methyltransferase family.</text>
</comment>
<keyword evidence="5 14" id="KW-0808">Transferase</keyword>
<sequence>MSFLHDLIDLDDWNLWMTIVCMALSPTWWFVSARFEYHTRYITKLFGNKYTACYVTGVITLALDCIRDWRYHILMAEQPKWAVLQNDTVEAIGNGLTIFGLVMVLSTWYQMGYTGILYGDYFDILKNERVTGFPYNVFNDPQYLAFNIVTFGTSVSHGSFIGLLLSIYHVFLMKTIAWLEDPFTSMIYEKRAKQESLKSDANGHSNGVGSKSSSVHKSKSKRNAHSNGTNGVSNGAIKNRKG</sequence>
<feature type="transmembrane region" description="Helical" evidence="16">
    <location>
        <begin position="91"/>
        <end position="111"/>
    </location>
</feature>
<dbReference type="HAMAP" id="MF_03216">
    <property type="entry name" value="PLMT"/>
    <property type="match status" value="1"/>
</dbReference>
<evidence type="ECO:0000256" key="9">
    <source>
        <dbReference type="ARBA" id="ARBA00022989"/>
    </source>
</evidence>
<dbReference type="PROSITE" id="PS51599">
    <property type="entry name" value="SAM_PEMT_PEM2"/>
    <property type="match status" value="1"/>
</dbReference>
<keyword evidence="11 14" id="KW-0472">Membrane</keyword>
<feature type="region of interest" description="Disordered" evidence="15">
    <location>
        <begin position="195"/>
        <end position="242"/>
    </location>
</feature>
<evidence type="ECO:0000256" key="5">
    <source>
        <dbReference type="ARBA" id="ARBA00022679"/>
    </source>
</evidence>
<keyword evidence="10 14" id="KW-0443">Lipid metabolism</keyword>
<feature type="binding site" evidence="14">
    <location>
        <begin position="180"/>
        <end position="181"/>
    </location>
    <ligand>
        <name>S-adenosyl-L-methionine</name>
        <dbReference type="ChEBI" id="CHEBI:59789"/>
    </ligand>
</feature>
<dbReference type="GO" id="GO:0000773">
    <property type="term" value="F:phosphatidyl-N-methylethanolamine N-methyltransferase activity"/>
    <property type="evidence" value="ECO:0007669"/>
    <property type="project" value="UniProtKB-UniRule"/>
</dbReference>
<keyword evidence="6 14" id="KW-0949">S-adenosyl-L-methionine</keyword>
<keyword evidence="9 14" id="KW-1133">Transmembrane helix</keyword>
<evidence type="ECO:0000256" key="10">
    <source>
        <dbReference type="ARBA" id="ARBA00023098"/>
    </source>
</evidence>
<comment type="pathway">
    <text evidence="1 14">Phospholipid metabolism; phosphatidylcholine biosynthesis.</text>
</comment>
<comment type="catalytic activity">
    <reaction evidence="14">
        <text>a 1,2-diacyl-sn-glycero-3-phosphoethanolamine + S-adenosyl-L-methionine = a 1,2-diacyl-sn-glycero-3-phospho-N-methylethanolamine + S-adenosyl-L-homocysteine + H(+)</text>
        <dbReference type="Rhea" id="RHEA:11164"/>
        <dbReference type="ChEBI" id="CHEBI:15378"/>
        <dbReference type="ChEBI" id="CHEBI:57856"/>
        <dbReference type="ChEBI" id="CHEBI:59789"/>
        <dbReference type="ChEBI" id="CHEBI:64573"/>
        <dbReference type="ChEBI" id="CHEBI:64612"/>
        <dbReference type="EC" id="2.1.1.17"/>
    </reaction>
</comment>
<keyword evidence="3 14" id="KW-0444">Lipid biosynthesis</keyword>
<reference evidence="17" key="1">
    <citation type="submission" date="2022-03" db="EMBL/GenBank/DDBJ databases">
        <authorList>
            <person name="Martin C."/>
        </authorList>
    </citation>
    <scope>NUCLEOTIDE SEQUENCE</scope>
</reference>
<evidence type="ECO:0000256" key="11">
    <source>
        <dbReference type="ARBA" id="ARBA00023136"/>
    </source>
</evidence>
<comment type="catalytic activity">
    <reaction evidence="14">
        <text>a 1,2-diacyl-sn-glycero-3-phospho-N-methylethanolamine + S-adenosyl-L-methionine = a 1,2-diacyl-sn-glycero-3-phospho-N,N-dimethylethanolamine + S-adenosyl-L-homocysteine + H(+)</text>
        <dbReference type="Rhea" id="RHEA:32735"/>
        <dbReference type="ChEBI" id="CHEBI:15378"/>
        <dbReference type="ChEBI" id="CHEBI:57856"/>
        <dbReference type="ChEBI" id="CHEBI:59789"/>
        <dbReference type="ChEBI" id="CHEBI:64572"/>
        <dbReference type="ChEBI" id="CHEBI:64573"/>
        <dbReference type="EC" id="2.1.1.71"/>
    </reaction>
</comment>
<comment type="subcellular location">
    <subcellularLocation>
        <location evidence="14">Endoplasmic reticulum membrane</location>
        <topology evidence="14">Multi-pass membrane protein</topology>
    </subcellularLocation>
    <subcellularLocation>
        <location evidence="14">Mitochondrion membrane</location>
        <topology evidence="14">Multi-pass membrane protein</topology>
    </subcellularLocation>
</comment>
<organism evidence="17 18">
    <name type="scientific">Owenia fusiformis</name>
    <name type="common">Polychaete worm</name>
    <dbReference type="NCBI Taxonomy" id="6347"/>
    <lineage>
        <taxon>Eukaryota</taxon>
        <taxon>Metazoa</taxon>
        <taxon>Spiralia</taxon>
        <taxon>Lophotrochozoa</taxon>
        <taxon>Annelida</taxon>
        <taxon>Polychaeta</taxon>
        <taxon>Sedentaria</taxon>
        <taxon>Canalipalpata</taxon>
        <taxon>Sabellida</taxon>
        <taxon>Oweniida</taxon>
        <taxon>Oweniidae</taxon>
        <taxon>Owenia</taxon>
    </lineage>
</organism>
<feature type="compositionally biased region" description="Low complexity" evidence="15">
    <location>
        <begin position="202"/>
        <end position="213"/>
    </location>
</feature>
<feature type="transmembrane region" description="Helical" evidence="16">
    <location>
        <begin position="13"/>
        <end position="31"/>
    </location>
</feature>
<feature type="topological domain" description="Cytoplasmic" evidence="14">
    <location>
        <begin position="179"/>
        <end position="242"/>
    </location>
</feature>
<feature type="compositionally biased region" description="Basic residues" evidence="15">
    <location>
        <begin position="214"/>
        <end position="224"/>
    </location>
</feature>
<accession>A0A8J1XIE6</accession>
<dbReference type="GO" id="GO:0006656">
    <property type="term" value="P:phosphatidylcholine biosynthetic process"/>
    <property type="evidence" value="ECO:0007669"/>
    <property type="project" value="UniProtKB-UniRule"/>
</dbReference>
<comment type="pathway">
    <text evidence="2">Lipid metabolism.</text>
</comment>
<comment type="catalytic activity">
    <reaction evidence="14">
        <text>a 1,2-diacyl-sn-glycero-3-phospho-N,N-dimethylethanolamine + S-adenosyl-L-methionine = a 1,2-diacyl-sn-glycero-3-phosphocholine + S-adenosyl-L-homocysteine + H(+)</text>
        <dbReference type="Rhea" id="RHEA:32739"/>
        <dbReference type="ChEBI" id="CHEBI:15378"/>
        <dbReference type="ChEBI" id="CHEBI:57643"/>
        <dbReference type="ChEBI" id="CHEBI:57856"/>
        <dbReference type="ChEBI" id="CHEBI:59789"/>
        <dbReference type="ChEBI" id="CHEBI:64572"/>
    </reaction>
</comment>
<evidence type="ECO:0000256" key="3">
    <source>
        <dbReference type="ARBA" id="ARBA00022516"/>
    </source>
</evidence>
<keyword evidence="12 14" id="KW-0594">Phospholipid biosynthesis</keyword>
<keyword evidence="8 14" id="KW-0256">Endoplasmic reticulum</keyword>
<dbReference type="GO" id="GO:0004608">
    <property type="term" value="F:phosphatidylethanolamine N-methyltransferase activity"/>
    <property type="evidence" value="ECO:0007669"/>
    <property type="project" value="UniProtKB-UniRule"/>
</dbReference>
<evidence type="ECO:0000256" key="7">
    <source>
        <dbReference type="ARBA" id="ARBA00022692"/>
    </source>
</evidence>
<feature type="transmembrane region" description="Helical" evidence="16">
    <location>
        <begin position="143"/>
        <end position="168"/>
    </location>
</feature>
<dbReference type="EMBL" id="CAIIXF020000011">
    <property type="protein sequence ID" value="CAH1800184.1"/>
    <property type="molecule type" value="Genomic_DNA"/>
</dbReference>
<dbReference type="Pfam" id="PF04191">
    <property type="entry name" value="PEMT"/>
    <property type="match status" value="1"/>
</dbReference>
<dbReference type="InterPro" id="IPR007318">
    <property type="entry name" value="Phopholipid_MeTrfase"/>
</dbReference>
<evidence type="ECO:0000256" key="2">
    <source>
        <dbReference type="ARBA" id="ARBA00005189"/>
    </source>
</evidence>
<evidence type="ECO:0000256" key="4">
    <source>
        <dbReference type="ARBA" id="ARBA00022603"/>
    </source>
</evidence>
<evidence type="ECO:0000256" key="1">
    <source>
        <dbReference type="ARBA" id="ARBA00004969"/>
    </source>
</evidence>
<keyword evidence="4 14" id="KW-0489">Methyltransferase</keyword>
<dbReference type="AlphaFoldDB" id="A0A8J1XIE6"/>
<evidence type="ECO:0000256" key="12">
    <source>
        <dbReference type="ARBA" id="ARBA00023209"/>
    </source>
</evidence>
<dbReference type="PANTHER" id="PTHR15458">
    <property type="entry name" value="PHOSPHATIDYLETHANOLAMINE N-METHYLTRANSFERASE"/>
    <property type="match status" value="1"/>
</dbReference>
<feature type="topological domain" description="Lumenal" evidence="14">
    <location>
        <begin position="34"/>
        <end position="45"/>
    </location>
</feature>
<evidence type="ECO:0000256" key="15">
    <source>
        <dbReference type="SAM" id="MobiDB-lite"/>
    </source>
</evidence>
<evidence type="ECO:0000256" key="8">
    <source>
        <dbReference type="ARBA" id="ARBA00022824"/>
    </source>
</evidence>
<feature type="topological domain" description="Lumenal" evidence="14">
    <location>
        <begin position="1"/>
        <end position="12"/>
    </location>
</feature>
<evidence type="ECO:0000256" key="14">
    <source>
        <dbReference type="HAMAP-Rule" id="MF_03216"/>
    </source>
</evidence>
<evidence type="ECO:0000256" key="13">
    <source>
        <dbReference type="ARBA" id="ARBA00023264"/>
    </source>
</evidence>
<evidence type="ECO:0000313" key="17">
    <source>
        <dbReference type="EMBL" id="CAH1800184.1"/>
    </source>
</evidence>
<dbReference type="UniPathway" id="UPA00753"/>
<feature type="topological domain" description="Cytoplasmic" evidence="14">
    <location>
        <begin position="67"/>
        <end position="93"/>
    </location>
</feature>
<feature type="topological domain" description="Lumenal" evidence="14">
    <location>
        <begin position="115"/>
        <end position="157"/>
    </location>
</feature>
<keyword evidence="13 14" id="KW-1208">Phospholipid metabolism</keyword>